<evidence type="ECO:0000313" key="2">
    <source>
        <dbReference type="Proteomes" id="UP000823775"/>
    </source>
</evidence>
<organism evidence="1 2">
    <name type="scientific">Datura stramonium</name>
    <name type="common">Jimsonweed</name>
    <name type="synonym">Common thornapple</name>
    <dbReference type="NCBI Taxonomy" id="4076"/>
    <lineage>
        <taxon>Eukaryota</taxon>
        <taxon>Viridiplantae</taxon>
        <taxon>Streptophyta</taxon>
        <taxon>Embryophyta</taxon>
        <taxon>Tracheophyta</taxon>
        <taxon>Spermatophyta</taxon>
        <taxon>Magnoliopsida</taxon>
        <taxon>eudicotyledons</taxon>
        <taxon>Gunneridae</taxon>
        <taxon>Pentapetalae</taxon>
        <taxon>asterids</taxon>
        <taxon>lamiids</taxon>
        <taxon>Solanales</taxon>
        <taxon>Solanaceae</taxon>
        <taxon>Solanoideae</taxon>
        <taxon>Datureae</taxon>
        <taxon>Datura</taxon>
    </lineage>
</organism>
<name>A0ABS8WRV2_DATST</name>
<accession>A0ABS8WRV2</accession>
<dbReference type="EMBL" id="JACEIK010009311">
    <property type="protein sequence ID" value="MCE3052210.1"/>
    <property type="molecule type" value="Genomic_DNA"/>
</dbReference>
<reference evidence="1 2" key="1">
    <citation type="journal article" date="2021" name="BMC Genomics">
        <title>Datura genome reveals duplications of psychoactive alkaloid biosynthetic genes and high mutation rate following tissue culture.</title>
        <authorList>
            <person name="Rajewski A."/>
            <person name="Carter-House D."/>
            <person name="Stajich J."/>
            <person name="Litt A."/>
        </authorList>
    </citation>
    <scope>NUCLEOTIDE SEQUENCE [LARGE SCALE GENOMIC DNA]</scope>
    <source>
        <strain evidence="1">AR-01</strain>
    </source>
</reference>
<dbReference type="Proteomes" id="UP000823775">
    <property type="component" value="Unassembled WGS sequence"/>
</dbReference>
<sequence>MTKQERGQKSALAHLGDLQRGAQALHHNEGCEALASMPDQRRNPQALLCDAWCNAALIQRHDKRGALALSGYQEGVLLCPVGTFLPIFYHVLRRLSL</sequence>
<protein>
    <submittedName>
        <fullName evidence="1">Uncharacterized protein</fullName>
    </submittedName>
</protein>
<proteinExistence type="predicted"/>
<keyword evidence="2" id="KW-1185">Reference proteome</keyword>
<gene>
    <name evidence="1" type="ORF">HAX54_051870</name>
</gene>
<evidence type="ECO:0000313" key="1">
    <source>
        <dbReference type="EMBL" id="MCE3052210.1"/>
    </source>
</evidence>
<comment type="caution">
    <text evidence="1">The sequence shown here is derived from an EMBL/GenBank/DDBJ whole genome shotgun (WGS) entry which is preliminary data.</text>
</comment>